<feature type="coiled-coil region" evidence="1">
    <location>
        <begin position="50"/>
        <end position="189"/>
    </location>
</feature>
<name>A0ABD1QGH4_9LAMI</name>
<proteinExistence type="predicted"/>
<keyword evidence="2" id="KW-1133">Transmembrane helix</keyword>
<sequence length="292" mass="33573">MAISLILLPAILTSLLLSHVETNALDSSVHNDTALFCTEQQNQKSLPCELEELKLKVARLESILDESSELSNAKSLYIREIEKKIEQFTIEIDRLRAILSSFEVDSLRANQRLNALEKEVRLLWDASRRNNFEIHSLEHKALDAERRLKVVTSQVEEMAEIVSEQWIQIQQLEQAVHMAEMRMLKFKREVRWTKCPLLKFIKTIFNPYLEMLNGILDPYLSPVWGYCKSHALKTFSAAKLYHHQLQGFIKRSMESNELTAALAHEEVIFFLASALVAFPVVSAFMLLASQDS</sequence>
<evidence type="ECO:0000313" key="5">
    <source>
        <dbReference type="Proteomes" id="UP001604336"/>
    </source>
</evidence>
<dbReference type="PANTHER" id="PTHR34360:SF2">
    <property type="entry name" value="MYOSIN HEAVY CHAIN-LIKE PROTEIN"/>
    <property type="match status" value="1"/>
</dbReference>
<feature type="chain" id="PRO_5044770299" evidence="3">
    <location>
        <begin position="19"/>
        <end position="292"/>
    </location>
</feature>
<keyword evidence="5" id="KW-1185">Reference proteome</keyword>
<feature type="signal peptide" evidence="3">
    <location>
        <begin position="1"/>
        <end position="18"/>
    </location>
</feature>
<keyword evidence="1" id="KW-0175">Coiled coil</keyword>
<evidence type="ECO:0000313" key="4">
    <source>
        <dbReference type="EMBL" id="KAL2475325.1"/>
    </source>
</evidence>
<keyword evidence="2" id="KW-0472">Membrane</keyword>
<evidence type="ECO:0000256" key="1">
    <source>
        <dbReference type="SAM" id="Coils"/>
    </source>
</evidence>
<keyword evidence="3" id="KW-0732">Signal</keyword>
<protein>
    <submittedName>
        <fullName evidence="4">Myosin heavy chain</fullName>
    </submittedName>
</protein>
<comment type="caution">
    <text evidence="4">The sequence shown here is derived from an EMBL/GenBank/DDBJ whole genome shotgun (WGS) entry which is preliminary data.</text>
</comment>
<dbReference type="PANTHER" id="PTHR34360">
    <property type="entry name" value="OS08G0519400 PROTEIN"/>
    <property type="match status" value="1"/>
</dbReference>
<dbReference type="Proteomes" id="UP001604336">
    <property type="component" value="Unassembled WGS sequence"/>
</dbReference>
<dbReference type="AlphaFoldDB" id="A0ABD1QGH4"/>
<accession>A0ABD1QGH4</accession>
<dbReference type="EMBL" id="JBFOLK010000011">
    <property type="protein sequence ID" value="KAL2475325.1"/>
    <property type="molecule type" value="Genomic_DNA"/>
</dbReference>
<gene>
    <name evidence="4" type="ORF">Adt_36061</name>
</gene>
<keyword evidence="2" id="KW-0812">Transmembrane</keyword>
<evidence type="ECO:0000256" key="3">
    <source>
        <dbReference type="SAM" id="SignalP"/>
    </source>
</evidence>
<evidence type="ECO:0000256" key="2">
    <source>
        <dbReference type="SAM" id="Phobius"/>
    </source>
</evidence>
<reference evidence="5" key="1">
    <citation type="submission" date="2024-07" db="EMBL/GenBank/DDBJ databases">
        <title>Two chromosome-level genome assemblies of Korean endemic species Abeliophyllum distichum and Forsythia ovata (Oleaceae).</title>
        <authorList>
            <person name="Jang H."/>
        </authorList>
    </citation>
    <scope>NUCLEOTIDE SEQUENCE [LARGE SCALE GENOMIC DNA]</scope>
</reference>
<feature type="transmembrane region" description="Helical" evidence="2">
    <location>
        <begin position="267"/>
        <end position="288"/>
    </location>
</feature>
<organism evidence="4 5">
    <name type="scientific">Abeliophyllum distichum</name>
    <dbReference type="NCBI Taxonomy" id="126358"/>
    <lineage>
        <taxon>Eukaryota</taxon>
        <taxon>Viridiplantae</taxon>
        <taxon>Streptophyta</taxon>
        <taxon>Embryophyta</taxon>
        <taxon>Tracheophyta</taxon>
        <taxon>Spermatophyta</taxon>
        <taxon>Magnoliopsida</taxon>
        <taxon>eudicotyledons</taxon>
        <taxon>Gunneridae</taxon>
        <taxon>Pentapetalae</taxon>
        <taxon>asterids</taxon>
        <taxon>lamiids</taxon>
        <taxon>Lamiales</taxon>
        <taxon>Oleaceae</taxon>
        <taxon>Forsythieae</taxon>
        <taxon>Abeliophyllum</taxon>
    </lineage>
</organism>